<keyword evidence="2" id="KW-1185">Reference proteome</keyword>
<dbReference type="EMBL" id="RPFW01000007">
    <property type="protein sequence ID" value="TVZ01241.1"/>
    <property type="molecule type" value="Genomic_DNA"/>
</dbReference>
<evidence type="ECO:0000313" key="2">
    <source>
        <dbReference type="Proteomes" id="UP000460272"/>
    </source>
</evidence>
<comment type="caution">
    <text evidence="1">The sequence shown here is derived from an EMBL/GenBank/DDBJ whole genome shotgun (WGS) entry which is preliminary data.</text>
</comment>
<dbReference type="Pfam" id="PF11753">
    <property type="entry name" value="DUF3310"/>
    <property type="match status" value="1"/>
</dbReference>
<dbReference type="Proteomes" id="UP000460272">
    <property type="component" value="Unassembled WGS sequence"/>
</dbReference>
<proteinExistence type="predicted"/>
<sequence>MDETPMAIIDKDGDVWERQPDGRYKCEVDGGQTGSLDSIRDLFGPLYFVPAAEIAAASLAADMVNSPPHYIGTNGIEVIDIIDAFELGHYEATIVAYVIRAERKHGLEDLRKAKFYLDRRIKNLEADD</sequence>
<evidence type="ECO:0000313" key="1">
    <source>
        <dbReference type="EMBL" id="TVZ01241.1"/>
    </source>
</evidence>
<dbReference type="RefSeq" id="WP_145859643.1">
    <property type="nucleotide sequence ID" value="NZ_RPFW01000007.1"/>
</dbReference>
<reference evidence="1 2" key="1">
    <citation type="submission" date="2018-11" db="EMBL/GenBank/DDBJ databases">
        <title>Trebonia kvetii gen.nov., sp.nov., a novel acidophilic actinobacterium, and proposal of the new actinobacterial family Treboniaceae fam. nov.</title>
        <authorList>
            <person name="Rapoport D."/>
            <person name="Sagova-Mareckova M."/>
            <person name="Sedlacek I."/>
            <person name="Provaznik J."/>
            <person name="Kralova S."/>
            <person name="Pavlinic D."/>
            <person name="Benes V."/>
            <person name="Kopecky J."/>
        </authorList>
    </citation>
    <scope>NUCLEOTIDE SEQUENCE [LARGE SCALE GENOMIC DNA]</scope>
    <source>
        <strain evidence="1 2">15Tr583</strain>
    </source>
</reference>
<organism evidence="1 2">
    <name type="scientific">Trebonia kvetii</name>
    <dbReference type="NCBI Taxonomy" id="2480626"/>
    <lineage>
        <taxon>Bacteria</taxon>
        <taxon>Bacillati</taxon>
        <taxon>Actinomycetota</taxon>
        <taxon>Actinomycetes</taxon>
        <taxon>Streptosporangiales</taxon>
        <taxon>Treboniaceae</taxon>
        <taxon>Trebonia</taxon>
    </lineage>
</organism>
<protein>
    <submittedName>
        <fullName evidence="1">DUF3310 domain-containing protein</fullName>
    </submittedName>
</protein>
<accession>A0A6P2BS35</accession>
<dbReference type="InterPro" id="IPR021739">
    <property type="entry name" value="SaV-like"/>
</dbReference>
<gene>
    <name evidence="1" type="ORF">EAS64_33725</name>
</gene>
<name>A0A6P2BS35_9ACTN</name>
<dbReference type="AlphaFoldDB" id="A0A6P2BS35"/>
<dbReference type="OrthoDB" id="1684418at2"/>